<keyword evidence="2" id="KW-1133">Transmembrane helix</keyword>
<dbReference type="EMBL" id="PTJD01000003">
    <property type="protein sequence ID" value="PPK97644.1"/>
    <property type="molecule type" value="Genomic_DNA"/>
</dbReference>
<keyword evidence="2" id="KW-0812">Transmembrane</keyword>
<evidence type="ECO:0000256" key="1">
    <source>
        <dbReference type="SAM" id="MobiDB-lite"/>
    </source>
</evidence>
<feature type="compositionally biased region" description="Basic and acidic residues" evidence="1">
    <location>
        <begin position="143"/>
        <end position="162"/>
    </location>
</feature>
<name>A0A2S6ITR1_9ACTN</name>
<reference evidence="3 4" key="1">
    <citation type="submission" date="2018-02" db="EMBL/GenBank/DDBJ databases">
        <title>Genomic Encyclopedia of Archaeal and Bacterial Type Strains, Phase II (KMG-II): from individual species to whole genera.</title>
        <authorList>
            <person name="Goeker M."/>
        </authorList>
    </citation>
    <scope>NUCLEOTIDE SEQUENCE [LARGE SCALE GENOMIC DNA]</scope>
    <source>
        <strain evidence="3 4">DSM 22857</strain>
    </source>
</reference>
<dbReference type="Proteomes" id="UP000239485">
    <property type="component" value="Unassembled WGS sequence"/>
</dbReference>
<accession>A0A2S6ITR1</accession>
<dbReference type="RefSeq" id="WP_104431826.1">
    <property type="nucleotide sequence ID" value="NZ_PTJD01000003.1"/>
</dbReference>
<dbReference type="AlphaFoldDB" id="A0A2S6ITR1"/>
<gene>
    <name evidence="3" type="ORF">CLV92_103178</name>
</gene>
<sequence length="162" mass="17403">MPSLAAALAESTGDAALTAYSSSYVVQPSSFLGYFGLEGMPWYFVALQLLSVFAPAVLVVVVVVALVVLPRLVRSAVREGVREGIVAGMRVARESQAREAEAWDAPSVAPVEREAPAPGEPVWGEPRWAPEPAAQWQGAPRPEVPRRRGEQVGADRSEGWRP</sequence>
<evidence type="ECO:0000313" key="3">
    <source>
        <dbReference type="EMBL" id="PPK97644.1"/>
    </source>
</evidence>
<evidence type="ECO:0000313" key="4">
    <source>
        <dbReference type="Proteomes" id="UP000239485"/>
    </source>
</evidence>
<proteinExistence type="predicted"/>
<protein>
    <submittedName>
        <fullName evidence="3">Uncharacterized protein</fullName>
    </submittedName>
</protein>
<feature type="transmembrane region" description="Helical" evidence="2">
    <location>
        <begin position="42"/>
        <end position="69"/>
    </location>
</feature>
<keyword evidence="4" id="KW-1185">Reference proteome</keyword>
<feature type="region of interest" description="Disordered" evidence="1">
    <location>
        <begin position="101"/>
        <end position="162"/>
    </location>
</feature>
<evidence type="ECO:0000256" key="2">
    <source>
        <dbReference type="SAM" id="Phobius"/>
    </source>
</evidence>
<keyword evidence="2" id="KW-0472">Membrane</keyword>
<organism evidence="3 4">
    <name type="scientific">Kineococcus xinjiangensis</name>
    <dbReference type="NCBI Taxonomy" id="512762"/>
    <lineage>
        <taxon>Bacteria</taxon>
        <taxon>Bacillati</taxon>
        <taxon>Actinomycetota</taxon>
        <taxon>Actinomycetes</taxon>
        <taxon>Kineosporiales</taxon>
        <taxon>Kineosporiaceae</taxon>
        <taxon>Kineococcus</taxon>
    </lineage>
</organism>
<comment type="caution">
    <text evidence="3">The sequence shown here is derived from an EMBL/GenBank/DDBJ whole genome shotgun (WGS) entry which is preliminary data.</text>
</comment>